<dbReference type="CDD" id="cd06170">
    <property type="entry name" value="LuxR_C_like"/>
    <property type="match status" value="1"/>
</dbReference>
<protein>
    <submittedName>
        <fullName evidence="5">Capsular synthesis regulator component B</fullName>
    </submittedName>
</protein>
<dbReference type="GO" id="GO:0006355">
    <property type="term" value="P:regulation of DNA-templated transcription"/>
    <property type="evidence" value="ECO:0007669"/>
    <property type="project" value="InterPro"/>
</dbReference>
<evidence type="ECO:0000256" key="2">
    <source>
        <dbReference type="PROSITE-ProRule" id="PRU00169"/>
    </source>
</evidence>
<dbReference type="InterPro" id="IPR016032">
    <property type="entry name" value="Sig_transdc_resp-reg_C-effctor"/>
</dbReference>
<evidence type="ECO:0000259" key="3">
    <source>
        <dbReference type="PROSITE" id="PS50043"/>
    </source>
</evidence>
<dbReference type="PANTHER" id="PTHR43214">
    <property type="entry name" value="TWO-COMPONENT RESPONSE REGULATOR"/>
    <property type="match status" value="1"/>
</dbReference>
<keyword evidence="2" id="KW-0597">Phosphoprotein</keyword>
<feature type="domain" description="Response regulatory" evidence="4">
    <location>
        <begin position="22"/>
        <end position="142"/>
    </location>
</feature>
<dbReference type="Pfam" id="PF00196">
    <property type="entry name" value="GerE"/>
    <property type="match status" value="1"/>
</dbReference>
<dbReference type="InterPro" id="IPR001789">
    <property type="entry name" value="Sig_transdc_resp-reg_receiver"/>
</dbReference>
<dbReference type="SUPFAM" id="SSF52172">
    <property type="entry name" value="CheY-like"/>
    <property type="match status" value="1"/>
</dbReference>
<dbReference type="RefSeq" id="WP_051899438.1">
    <property type="nucleotide sequence ID" value="NZ_VXKG01000001.1"/>
</dbReference>
<evidence type="ECO:0000256" key="1">
    <source>
        <dbReference type="ARBA" id="ARBA00023125"/>
    </source>
</evidence>
<dbReference type="InterPro" id="IPR000792">
    <property type="entry name" value="Tscrpt_reg_LuxR_C"/>
</dbReference>
<dbReference type="Pfam" id="PF00072">
    <property type="entry name" value="Response_reg"/>
    <property type="match status" value="1"/>
</dbReference>
<evidence type="ECO:0000259" key="4">
    <source>
        <dbReference type="PROSITE" id="PS50110"/>
    </source>
</evidence>
<dbReference type="GO" id="GO:0000160">
    <property type="term" value="P:phosphorelay signal transduction system"/>
    <property type="evidence" value="ECO:0007669"/>
    <property type="project" value="InterPro"/>
</dbReference>
<accession>A0A377NE90</accession>
<dbReference type="PANTHER" id="PTHR43214:SF17">
    <property type="entry name" value="TRANSCRIPTIONAL REGULATORY PROTEIN RCSB"/>
    <property type="match status" value="1"/>
</dbReference>
<dbReference type="PROSITE" id="PS00622">
    <property type="entry name" value="HTH_LUXR_1"/>
    <property type="match status" value="1"/>
</dbReference>
<dbReference type="SMART" id="SM00448">
    <property type="entry name" value="REC"/>
    <property type="match status" value="1"/>
</dbReference>
<proteinExistence type="predicted"/>
<reference evidence="5 6" key="1">
    <citation type="submission" date="2018-06" db="EMBL/GenBank/DDBJ databases">
        <authorList>
            <consortium name="Pathogen Informatics"/>
            <person name="Doyle S."/>
        </authorList>
    </citation>
    <scope>NUCLEOTIDE SEQUENCE [LARGE SCALE GENOMIC DNA]</scope>
    <source>
        <strain evidence="5 6">NCTC12157</strain>
    </source>
</reference>
<feature type="modified residue" description="4-aspartylphosphate" evidence="2">
    <location>
        <position position="74"/>
    </location>
</feature>
<evidence type="ECO:0000313" key="6">
    <source>
        <dbReference type="Proteomes" id="UP000254304"/>
    </source>
</evidence>
<dbReference type="AlphaFoldDB" id="A0A377NE90"/>
<dbReference type="PROSITE" id="PS50110">
    <property type="entry name" value="RESPONSE_REGULATORY"/>
    <property type="match status" value="1"/>
</dbReference>
<feature type="domain" description="HTH luxR-type" evidence="3">
    <location>
        <begin position="161"/>
        <end position="226"/>
    </location>
</feature>
<gene>
    <name evidence="5" type="primary">rcsB_3</name>
    <name evidence="5" type="ORF">NCTC12157_02676</name>
</gene>
<dbReference type="PRINTS" id="PR00038">
    <property type="entry name" value="HTHLUXR"/>
</dbReference>
<dbReference type="PROSITE" id="PS50043">
    <property type="entry name" value="HTH_LUXR_2"/>
    <property type="match status" value="1"/>
</dbReference>
<sequence length="234" mass="26014">MSPLHRIASSSLMRTLAVKNGGVIIMESCPVTALGMRRLLLEDCDIGKEIIHASTLADIVPLIKTHRPKLLIMDLCGENESVLDGLRLLPSIYSRWPEMKVVVCTAFSEYIILQLVASSGAHGILLKSEPTIAFLKCISQTMTGGNFYSPKLRQLLRLSESDKEIMALTRRELDVLTYLFSGMNVSSVAAKMHRDIRTISTHKRNAMAKLGFKNDSELFAQGIWMMKAWPGGCF</sequence>
<dbReference type="SUPFAM" id="SSF46894">
    <property type="entry name" value="C-terminal effector domain of the bipartite response regulators"/>
    <property type="match status" value="1"/>
</dbReference>
<organism evidence="5 6">
    <name type="scientific">Ewingella americana</name>
    <dbReference type="NCBI Taxonomy" id="41202"/>
    <lineage>
        <taxon>Bacteria</taxon>
        <taxon>Pseudomonadati</taxon>
        <taxon>Pseudomonadota</taxon>
        <taxon>Gammaproteobacteria</taxon>
        <taxon>Enterobacterales</taxon>
        <taxon>Yersiniaceae</taxon>
        <taxon>Ewingella</taxon>
    </lineage>
</organism>
<dbReference type="InterPro" id="IPR039420">
    <property type="entry name" value="WalR-like"/>
</dbReference>
<dbReference type="EMBL" id="UGGO01000001">
    <property type="protein sequence ID" value="STQ44952.1"/>
    <property type="molecule type" value="Genomic_DNA"/>
</dbReference>
<dbReference type="Gene3D" id="3.40.50.2300">
    <property type="match status" value="1"/>
</dbReference>
<dbReference type="InterPro" id="IPR011006">
    <property type="entry name" value="CheY-like_superfamily"/>
</dbReference>
<dbReference type="GO" id="GO:0003677">
    <property type="term" value="F:DNA binding"/>
    <property type="evidence" value="ECO:0007669"/>
    <property type="project" value="UniProtKB-KW"/>
</dbReference>
<dbReference type="Proteomes" id="UP000254304">
    <property type="component" value="Unassembled WGS sequence"/>
</dbReference>
<keyword evidence="1" id="KW-0238">DNA-binding</keyword>
<dbReference type="SMART" id="SM00421">
    <property type="entry name" value="HTH_LUXR"/>
    <property type="match status" value="1"/>
</dbReference>
<evidence type="ECO:0000313" key="5">
    <source>
        <dbReference type="EMBL" id="STQ44952.1"/>
    </source>
</evidence>
<dbReference type="GeneID" id="78379778"/>
<name>A0A377NE90_9GAMM</name>